<evidence type="ECO:0000313" key="3">
    <source>
        <dbReference type="Proteomes" id="UP001066276"/>
    </source>
</evidence>
<dbReference type="EMBL" id="JANPWB010000003">
    <property type="protein sequence ID" value="KAJ1204344.1"/>
    <property type="molecule type" value="Genomic_DNA"/>
</dbReference>
<dbReference type="AlphaFoldDB" id="A0AAV7VU65"/>
<gene>
    <name evidence="2" type="ORF">NDU88_008122</name>
</gene>
<feature type="region of interest" description="Disordered" evidence="1">
    <location>
        <begin position="1"/>
        <end position="28"/>
    </location>
</feature>
<protein>
    <submittedName>
        <fullName evidence="2">Uncharacterized protein</fullName>
    </submittedName>
</protein>
<feature type="compositionally biased region" description="Basic and acidic residues" evidence="1">
    <location>
        <begin position="1"/>
        <end position="12"/>
    </location>
</feature>
<keyword evidence="3" id="KW-1185">Reference proteome</keyword>
<accession>A0AAV7VU65</accession>
<reference evidence="2" key="1">
    <citation type="journal article" date="2022" name="bioRxiv">
        <title>Sequencing and chromosome-scale assembly of the giantPleurodeles waltlgenome.</title>
        <authorList>
            <person name="Brown T."/>
            <person name="Elewa A."/>
            <person name="Iarovenko S."/>
            <person name="Subramanian E."/>
            <person name="Araus A.J."/>
            <person name="Petzold A."/>
            <person name="Susuki M."/>
            <person name="Suzuki K.-i.T."/>
            <person name="Hayashi T."/>
            <person name="Toyoda A."/>
            <person name="Oliveira C."/>
            <person name="Osipova E."/>
            <person name="Leigh N.D."/>
            <person name="Simon A."/>
            <person name="Yun M.H."/>
        </authorList>
    </citation>
    <scope>NUCLEOTIDE SEQUENCE</scope>
    <source>
        <strain evidence="2">20211129_DDA</strain>
        <tissue evidence="2">Liver</tissue>
    </source>
</reference>
<evidence type="ECO:0000313" key="2">
    <source>
        <dbReference type="EMBL" id="KAJ1204344.1"/>
    </source>
</evidence>
<comment type="caution">
    <text evidence="2">The sequence shown here is derived from an EMBL/GenBank/DDBJ whole genome shotgun (WGS) entry which is preliminary data.</text>
</comment>
<proteinExistence type="predicted"/>
<sequence>MAPSPDVKERTGAGRTHTGQPLVPIGRQRGARRPAIVQLLRWQLPSELSCKLVAMVGGGLGTRGLVPRALRSETRSPAWSATHQER</sequence>
<dbReference type="Proteomes" id="UP001066276">
    <property type="component" value="Chromosome 2_1"/>
</dbReference>
<name>A0AAV7VU65_PLEWA</name>
<evidence type="ECO:0000256" key="1">
    <source>
        <dbReference type="SAM" id="MobiDB-lite"/>
    </source>
</evidence>
<organism evidence="2 3">
    <name type="scientific">Pleurodeles waltl</name>
    <name type="common">Iberian ribbed newt</name>
    <dbReference type="NCBI Taxonomy" id="8319"/>
    <lineage>
        <taxon>Eukaryota</taxon>
        <taxon>Metazoa</taxon>
        <taxon>Chordata</taxon>
        <taxon>Craniata</taxon>
        <taxon>Vertebrata</taxon>
        <taxon>Euteleostomi</taxon>
        <taxon>Amphibia</taxon>
        <taxon>Batrachia</taxon>
        <taxon>Caudata</taxon>
        <taxon>Salamandroidea</taxon>
        <taxon>Salamandridae</taxon>
        <taxon>Pleurodelinae</taxon>
        <taxon>Pleurodeles</taxon>
    </lineage>
</organism>